<protein>
    <submittedName>
        <fullName evidence="1">Uncharacterized protein</fullName>
    </submittedName>
</protein>
<gene>
    <name evidence="1" type="ORF">S01H1_84576</name>
</gene>
<feature type="non-terminal residue" evidence="1">
    <location>
        <position position="1"/>
    </location>
</feature>
<name>X0Z328_9ZZZZ</name>
<reference evidence="1" key="1">
    <citation type="journal article" date="2014" name="Front. Microbiol.">
        <title>High frequency of phylogenetically diverse reductive dehalogenase-homologous genes in deep subseafloor sedimentary metagenomes.</title>
        <authorList>
            <person name="Kawai M."/>
            <person name="Futagami T."/>
            <person name="Toyoda A."/>
            <person name="Takaki Y."/>
            <person name="Nishi S."/>
            <person name="Hori S."/>
            <person name="Arai W."/>
            <person name="Tsubouchi T."/>
            <person name="Morono Y."/>
            <person name="Uchiyama I."/>
            <person name="Ito T."/>
            <person name="Fujiyama A."/>
            <person name="Inagaki F."/>
            <person name="Takami H."/>
        </authorList>
    </citation>
    <scope>NUCLEOTIDE SEQUENCE</scope>
    <source>
        <strain evidence="1">Expedition CK06-06</strain>
    </source>
</reference>
<dbReference type="EMBL" id="BARS01057783">
    <property type="protein sequence ID" value="GAG42976.1"/>
    <property type="molecule type" value="Genomic_DNA"/>
</dbReference>
<dbReference type="AlphaFoldDB" id="X0Z328"/>
<accession>X0Z328</accession>
<comment type="caution">
    <text evidence="1">The sequence shown here is derived from an EMBL/GenBank/DDBJ whole genome shotgun (WGS) entry which is preliminary data.</text>
</comment>
<evidence type="ECO:0000313" key="1">
    <source>
        <dbReference type="EMBL" id="GAG42976.1"/>
    </source>
</evidence>
<proteinExistence type="predicted"/>
<sequence length="95" mass="10781">HYHELAAKQDGQAEQVEQLKSLVRGIISCEWQMTGSLESTAAKRPRFSSWSDFIRDSTDAELILYVGLQWPDSWAIVLTEFQLDTITLPPPFAIT</sequence>
<organism evidence="1">
    <name type="scientific">marine sediment metagenome</name>
    <dbReference type="NCBI Taxonomy" id="412755"/>
    <lineage>
        <taxon>unclassified sequences</taxon>
        <taxon>metagenomes</taxon>
        <taxon>ecological metagenomes</taxon>
    </lineage>
</organism>